<dbReference type="Gene3D" id="1.20.1250.20">
    <property type="entry name" value="MFS general substrate transporter like domains"/>
    <property type="match status" value="2"/>
</dbReference>
<evidence type="ECO:0000256" key="6">
    <source>
        <dbReference type="SAM" id="MobiDB-lite"/>
    </source>
</evidence>
<evidence type="ECO:0000313" key="10">
    <source>
        <dbReference type="Proteomes" id="UP001501721"/>
    </source>
</evidence>
<dbReference type="CDD" id="cd17321">
    <property type="entry name" value="MFS_MMR_MDR_like"/>
    <property type="match status" value="1"/>
</dbReference>
<feature type="transmembrane region" description="Helical" evidence="7">
    <location>
        <begin position="433"/>
        <end position="455"/>
    </location>
</feature>
<dbReference type="InterPro" id="IPR020846">
    <property type="entry name" value="MFS_dom"/>
</dbReference>
<feature type="transmembrane region" description="Helical" evidence="7">
    <location>
        <begin position="476"/>
        <end position="496"/>
    </location>
</feature>
<proteinExistence type="predicted"/>
<feature type="transmembrane region" description="Helical" evidence="7">
    <location>
        <begin position="129"/>
        <end position="146"/>
    </location>
</feature>
<evidence type="ECO:0000256" key="1">
    <source>
        <dbReference type="ARBA" id="ARBA00004651"/>
    </source>
</evidence>
<feature type="transmembrane region" description="Helical" evidence="7">
    <location>
        <begin position="342"/>
        <end position="363"/>
    </location>
</feature>
<reference evidence="9 10" key="1">
    <citation type="journal article" date="2019" name="Int. J. Syst. Evol. Microbiol.">
        <title>The Global Catalogue of Microorganisms (GCM) 10K type strain sequencing project: providing services to taxonomists for standard genome sequencing and annotation.</title>
        <authorList>
            <consortium name="The Broad Institute Genomics Platform"/>
            <consortium name="The Broad Institute Genome Sequencing Center for Infectious Disease"/>
            <person name="Wu L."/>
            <person name="Ma J."/>
        </authorList>
    </citation>
    <scope>NUCLEOTIDE SEQUENCE [LARGE SCALE GENOMIC DNA]</scope>
    <source>
        <strain evidence="9 10">JCM 6923</strain>
    </source>
</reference>
<feature type="domain" description="Major facilitator superfamily (MFS) profile" evidence="8">
    <location>
        <begin position="92"/>
        <end position="525"/>
    </location>
</feature>
<dbReference type="PANTHER" id="PTHR42718">
    <property type="entry name" value="MAJOR FACILITATOR SUPERFAMILY MULTIDRUG TRANSPORTER MFSC"/>
    <property type="match status" value="1"/>
</dbReference>
<feature type="transmembrane region" description="Helical" evidence="7">
    <location>
        <begin position="502"/>
        <end position="521"/>
    </location>
</feature>
<dbReference type="Proteomes" id="UP001501721">
    <property type="component" value="Unassembled WGS sequence"/>
</dbReference>
<feature type="compositionally biased region" description="Low complexity" evidence="6">
    <location>
        <begin position="33"/>
        <end position="46"/>
    </location>
</feature>
<dbReference type="SUPFAM" id="SSF103473">
    <property type="entry name" value="MFS general substrate transporter"/>
    <property type="match status" value="1"/>
</dbReference>
<dbReference type="InterPro" id="IPR036259">
    <property type="entry name" value="MFS_trans_sf"/>
</dbReference>
<dbReference type="InterPro" id="IPR011701">
    <property type="entry name" value="MFS"/>
</dbReference>
<protein>
    <submittedName>
        <fullName evidence="9">MFS transporter</fullName>
    </submittedName>
</protein>
<feature type="transmembrane region" description="Helical" evidence="7">
    <location>
        <begin position="277"/>
        <end position="296"/>
    </location>
</feature>
<keyword evidence="5" id="KW-0046">Antibiotic resistance</keyword>
<feature type="compositionally biased region" description="Basic and acidic residues" evidence="6">
    <location>
        <begin position="63"/>
        <end position="73"/>
    </location>
</feature>
<feature type="transmembrane region" description="Helical" evidence="7">
    <location>
        <begin position="187"/>
        <end position="208"/>
    </location>
</feature>
<feature type="compositionally biased region" description="Basic and acidic residues" evidence="6">
    <location>
        <begin position="11"/>
        <end position="23"/>
    </location>
</feature>
<evidence type="ECO:0000256" key="3">
    <source>
        <dbReference type="ARBA" id="ARBA00022989"/>
    </source>
</evidence>
<keyword evidence="2 7" id="KW-0812">Transmembrane</keyword>
<evidence type="ECO:0000259" key="8">
    <source>
        <dbReference type="PROSITE" id="PS50850"/>
    </source>
</evidence>
<feature type="transmembrane region" description="Helical" evidence="7">
    <location>
        <begin position="302"/>
        <end position="322"/>
    </location>
</feature>
<comment type="subcellular location">
    <subcellularLocation>
        <location evidence="1">Cell membrane</location>
        <topology evidence="1">Multi-pass membrane protein</topology>
    </subcellularLocation>
</comment>
<evidence type="ECO:0000256" key="4">
    <source>
        <dbReference type="ARBA" id="ARBA00023136"/>
    </source>
</evidence>
<evidence type="ECO:0000313" key="9">
    <source>
        <dbReference type="EMBL" id="GAA2482232.1"/>
    </source>
</evidence>
<dbReference type="PROSITE" id="PS50850">
    <property type="entry name" value="MFS"/>
    <property type="match status" value="1"/>
</dbReference>
<feature type="transmembrane region" description="Helical" evidence="7">
    <location>
        <begin position="375"/>
        <end position="396"/>
    </location>
</feature>
<gene>
    <name evidence="9" type="ORF">GCM10010422_28910</name>
</gene>
<feature type="region of interest" description="Disordered" evidence="6">
    <location>
        <begin position="1"/>
        <end position="87"/>
    </location>
</feature>
<organism evidence="9 10">
    <name type="scientific">Streptomyces graminearus</name>
    <dbReference type="NCBI Taxonomy" id="284030"/>
    <lineage>
        <taxon>Bacteria</taxon>
        <taxon>Bacillati</taxon>
        <taxon>Actinomycetota</taxon>
        <taxon>Actinomycetes</taxon>
        <taxon>Kitasatosporales</taxon>
        <taxon>Streptomycetaceae</taxon>
        <taxon>Streptomyces</taxon>
    </lineage>
</organism>
<feature type="transmembrane region" description="Helical" evidence="7">
    <location>
        <begin position="220"/>
        <end position="239"/>
    </location>
</feature>
<feature type="transmembrane region" description="Helical" evidence="7">
    <location>
        <begin position="158"/>
        <end position="175"/>
    </location>
</feature>
<evidence type="ECO:0000256" key="5">
    <source>
        <dbReference type="ARBA" id="ARBA00023251"/>
    </source>
</evidence>
<name>A0ABN3LDK7_9ACTN</name>
<feature type="transmembrane region" description="Helical" evidence="7">
    <location>
        <begin position="245"/>
        <end position="265"/>
    </location>
</feature>
<evidence type="ECO:0000256" key="7">
    <source>
        <dbReference type="SAM" id="Phobius"/>
    </source>
</evidence>
<accession>A0ABN3LDK7</accession>
<keyword evidence="3 7" id="KW-1133">Transmembrane helix</keyword>
<dbReference type="PANTHER" id="PTHR42718:SF49">
    <property type="entry name" value="EXPORT PROTEIN"/>
    <property type="match status" value="1"/>
</dbReference>
<comment type="caution">
    <text evidence="9">The sequence shown here is derived from an EMBL/GenBank/DDBJ whole genome shotgun (WGS) entry which is preliminary data.</text>
</comment>
<keyword evidence="10" id="KW-1185">Reference proteome</keyword>
<feature type="transmembrane region" description="Helical" evidence="7">
    <location>
        <begin position="408"/>
        <end position="427"/>
    </location>
</feature>
<keyword evidence="4 7" id="KW-0472">Membrane</keyword>
<evidence type="ECO:0000256" key="2">
    <source>
        <dbReference type="ARBA" id="ARBA00022692"/>
    </source>
</evidence>
<feature type="transmembrane region" description="Helical" evidence="7">
    <location>
        <begin position="91"/>
        <end position="109"/>
    </location>
</feature>
<dbReference type="Pfam" id="PF07690">
    <property type="entry name" value="MFS_1"/>
    <property type="match status" value="1"/>
</dbReference>
<dbReference type="EMBL" id="BAAATL010000011">
    <property type="protein sequence ID" value="GAA2482232.1"/>
    <property type="molecule type" value="Genomic_DNA"/>
</dbReference>
<sequence>MTGLDSAAVGEAREAQEVREAARGARGAHGAREAPGASGAHGSKPAPGGGSHPGSPSGPHPGSHPEAHPESHSGPHPGPDSAAPSPVRPRATLALVSAATAVTLMNYTAPMVTLPGTAAALHTPLSGQAWLLNGTPLGLAALLLVAGSLADDYGRRRIFLAGTLALGLTTALGALTTSTWQFTLARIAQGAASAALLASALGLIVHAFPSPRGRLHATGVWGAFVSGGIAAGPLVAAALPNWRAGYGVLGALALLLAALGTRTLTESRAPRGGRPDIPGALTFGLALVALVAALTLGRDGWLRAPVGLLLAAAVALIAVFVAVERRSSTPMIDLGLLRHRRFLASSAGGLFTGLAVIAVFSYLPSVVQRTLHLSPLATAGLLLLWSGLSFGVALQVKRLTIPPRGQLALGFALHAVGALTMLGAIGSGSWTRLLPGLIIGGVGSGLLNGALPLLAVESVPRERAAMGSGAQQTLRYIGSGVGVALTIALATSGGHLAHGTDLALLVSAGLAVTGAIGVLVLRDRK</sequence>